<comment type="caution">
    <text evidence="10">The sequence shown here is derived from an EMBL/GenBank/DDBJ whole genome shotgun (WGS) entry which is preliminary data.</text>
</comment>
<gene>
    <name evidence="10" type="ORF">C7M84_000551</name>
</gene>
<keyword evidence="7" id="KW-0413">Isomerase</keyword>
<evidence type="ECO:0000256" key="5">
    <source>
        <dbReference type="ARBA" id="ARBA00022840"/>
    </source>
</evidence>
<dbReference type="PANTHER" id="PTHR23074:SF78">
    <property type="entry name" value="KATANIN P60 ATPASE-CONTAINING SUBUNIT A-LIKE 2"/>
    <property type="match status" value="1"/>
</dbReference>
<proteinExistence type="predicted"/>
<protein>
    <submittedName>
        <fullName evidence="10">Putative Katanin p60 ATPase-containing subunit</fullName>
    </submittedName>
</protein>
<dbReference type="InterPro" id="IPR027417">
    <property type="entry name" value="P-loop_NTPase"/>
</dbReference>
<dbReference type="STRING" id="6689.A0A423TW82"/>
<evidence type="ECO:0000256" key="6">
    <source>
        <dbReference type="ARBA" id="ARBA00023212"/>
    </source>
</evidence>
<feature type="domain" description="ATPase AAA-type core" evidence="9">
    <location>
        <begin position="271"/>
        <end position="353"/>
    </location>
</feature>
<feature type="region of interest" description="Disordered" evidence="8">
    <location>
        <begin position="94"/>
        <end position="125"/>
    </location>
</feature>
<evidence type="ECO:0000256" key="1">
    <source>
        <dbReference type="ARBA" id="ARBA00004186"/>
    </source>
</evidence>
<evidence type="ECO:0000256" key="2">
    <source>
        <dbReference type="ARBA" id="ARBA00022490"/>
    </source>
</evidence>
<dbReference type="SUPFAM" id="SSF52540">
    <property type="entry name" value="P-loop containing nucleoside triphosphate hydrolases"/>
    <property type="match status" value="1"/>
</dbReference>
<dbReference type="InterPro" id="IPR003959">
    <property type="entry name" value="ATPase_AAA_core"/>
</dbReference>
<reference evidence="10 11" key="1">
    <citation type="submission" date="2018-04" db="EMBL/GenBank/DDBJ databases">
        <authorList>
            <person name="Zhang X."/>
            <person name="Yuan J."/>
            <person name="Li F."/>
            <person name="Xiang J."/>
        </authorList>
    </citation>
    <scope>NUCLEOTIDE SEQUENCE [LARGE SCALE GENOMIC DNA]</scope>
    <source>
        <tissue evidence="10">Muscle</tissue>
    </source>
</reference>
<dbReference type="GO" id="GO:0016853">
    <property type="term" value="F:isomerase activity"/>
    <property type="evidence" value="ECO:0007669"/>
    <property type="project" value="UniProtKB-KW"/>
</dbReference>
<dbReference type="PANTHER" id="PTHR23074">
    <property type="entry name" value="AAA DOMAIN-CONTAINING"/>
    <property type="match status" value="1"/>
</dbReference>
<evidence type="ECO:0000313" key="11">
    <source>
        <dbReference type="Proteomes" id="UP000283509"/>
    </source>
</evidence>
<dbReference type="EMBL" id="QCYY01001084">
    <property type="protein sequence ID" value="ROT80700.1"/>
    <property type="molecule type" value="Genomic_DNA"/>
</dbReference>
<evidence type="ECO:0000256" key="3">
    <source>
        <dbReference type="ARBA" id="ARBA00022701"/>
    </source>
</evidence>
<dbReference type="Pfam" id="PF00004">
    <property type="entry name" value="AAA"/>
    <property type="match status" value="1"/>
</dbReference>
<keyword evidence="4" id="KW-0547">Nucleotide-binding</keyword>
<dbReference type="AlphaFoldDB" id="A0A423TW82"/>
<dbReference type="GO" id="GO:0005874">
    <property type="term" value="C:microtubule"/>
    <property type="evidence" value="ECO:0007669"/>
    <property type="project" value="UniProtKB-KW"/>
</dbReference>
<dbReference type="OrthoDB" id="6346238at2759"/>
<keyword evidence="11" id="KW-1185">Reference proteome</keyword>
<dbReference type="GO" id="GO:0005819">
    <property type="term" value="C:spindle"/>
    <property type="evidence" value="ECO:0007669"/>
    <property type="project" value="UniProtKB-SubCell"/>
</dbReference>
<organism evidence="10 11">
    <name type="scientific">Penaeus vannamei</name>
    <name type="common">Whiteleg shrimp</name>
    <name type="synonym">Litopenaeus vannamei</name>
    <dbReference type="NCBI Taxonomy" id="6689"/>
    <lineage>
        <taxon>Eukaryota</taxon>
        <taxon>Metazoa</taxon>
        <taxon>Ecdysozoa</taxon>
        <taxon>Arthropoda</taxon>
        <taxon>Crustacea</taxon>
        <taxon>Multicrustacea</taxon>
        <taxon>Malacostraca</taxon>
        <taxon>Eumalacostraca</taxon>
        <taxon>Eucarida</taxon>
        <taxon>Decapoda</taxon>
        <taxon>Dendrobranchiata</taxon>
        <taxon>Penaeoidea</taxon>
        <taxon>Penaeidae</taxon>
        <taxon>Penaeus</taxon>
    </lineage>
</organism>
<reference evidence="10 11" key="2">
    <citation type="submission" date="2019-01" db="EMBL/GenBank/DDBJ databases">
        <title>The decoding of complex shrimp genome reveals the adaptation for benthos swimmer, frequently molting mechanism and breeding impact on genome.</title>
        <authorList>
            <person name="Sun Y."/>
            <person name="Gao Y."/>
            <person name="Yu Y."/>
        </authorList>
    </citation>
    <scope>NUCLEOTIDE SEQUENCE [LARGE SCALE GENOMIC DNA]</scope>
    <source>
        <tissue evidence="10">Muscle</tissue>
    </source>
</reference>
<sequence length="511" mass="55556">MCSFLRSQQTLCGFEIFIYFIAIPFGASPRAPLVGRRLSGNLRSPGDEKKDPSKSSSDTDSERGVGLGPVKTGKMPRQVLDLKQMISDYTRLEDNIGDIGKGPRTQAQLNPNQEREAPDPDAALHGGIPRPRQHHPQVILHLPRFSSLPLLPWTPPQEILVENPEVHWSDILGVEDAKRLVKEAVRRYPLKYPSCSWADSSRGGAYCCTDRPAQGLRAVGETSAEGGVGSWAEEDQELYQSNRGDGAPQKCEDDLRKGARGLGKTRQGESFTVLFEMARFHAPSTIFVDEVDALMARAQGEQEHEASRRMKTQLLVELDGLTSPTTTSSSSPPPTQLDPAMLRRLEKRILVPLPGMEAREAMFRHHLPEVISDLAETGHAINTDLDYEKLAKVSEGYSGSDLQVCLSGGLGASGPEAGHDQDGGRGDGAFADQADAEQPPAVPGVARQVRVCVRRGRRSPCAPSFVVSAADSGESWTARPLPAPGRDRREGRVECKVSGIAVEKGAVSEFF</sequence>
<dbReference type="GO" id="GO:0016887">
    <property type="term" value="F:ATP hydrolysis activity"/>
    <property type="evidence" value="ECO:0007669"/>
    <property type="project" value="InterPro"/>
</dbReference>
<dbReference type="Gene3D" id="1.10.8.60">
    <property type="match status" value="1"/>
</dbReference>
<evidence type="ECO:0000313" key="10">
    <source>
        <dbReference type="EMBL" id="ROT80700.1"/>
    </source>
</evidence>
<dbReference type="Gene3D" id="3.40.50.300">
    <property type="entry name" value="P-loop containing nucleotide triphosphate hydrolases"/>
    <property type="match status" value="1"/>
</dbReference>
<feature type="region of interest" description="Disordered" evidence="8">
    <location>
        <begin position="38"/>
        <end position="74"/>
    </location>
</feature>
<evidence type="ECO:0000256" key="7">
    <source>
        <dbReference type="ARBA" id="ARBA00023235"/>
    </source>
</evidence>
<dbReference type="GO" id="GO:0005524">
    <property type="term" value="F:ATP binding"/>
    <property type="evidence" value="ECO:0007669"/>
    <property type="project" value="UniProtKB-KW"/>
</dbReference>
<evidence type="ECO:0000256" key="4">
    <source>
        <dbReference type="ARBA" id="ARBA00022741"/>
    </source>
</evidence>
<evidence type="ECO:0000256" key="8">
    <source>
        <dbReference type="SAM" id="MobiDB-lite"/>
    </source>
</evidence>
<keyword evidence="6" id="KW-0206">Cytoskeleton</keyword>
<evidence type="ECO:0000259" key="9">
    <source>
        <dbReference type="Pfam" id="PF00004"/>
    </source>
</evidence>
<dbReference type="InterPro" id="IPR050304">
    <property type="entry name" value="MT-severing_AAA_ATPase"/>
</dbReference>
<dbReference type="Proteomes" id="UP000283509">
    <property type="component" value="Unassembled WGS sequence"/>
</dbReference>
<feature type="region of interest" description="Disordered" evidence="8">
    <location>
        <begin position="411"/>
        <end position="443"/>
    </location>
</feature>
<keyword evidence="5" id="KW-0067">ATP-binding</keyword>
<keyword evidence="3" id="KW-0493">Microtubule</keyword>
<feature type="region of interest" description="Disordered" evidence="8">
    <location>
        <begin position="321"/>
        <end position="340"/>
    </location>
</feature>
<comment type="subcellular location">
    <subcellularLocation>
        <location evidence="1">Cytoplasm</location>
        <location evidence="1">Cytoskeleton</location>
        <location evidence="1">Spindle</location>
    </subcellularLocation>
</comment>
<name>A0A423TW82_PENVA</name>
<keyword evidence="2" id="KW-0963">Cytoplasm</keyword>
<accession>A0A423TW82</accession>